<reference evidence="2" key="1">
    <citation type="journal article" date="2019" name="Gigascience">
        <title>De novo genome assembly of the endangered Acer yangbiense, a plant species with extremely small populations endemic to Yunnan Province, China.</title>
        <authorList>
            <person name="Yang J."/>
            <person name="Wariss H.M."/>
            <person name="Tao L."/>
            <person name="Zhang R."/>
            <person name="Yun Q."/>
            <person name="Hollingsworth P."/>
            <person name="Dao Z."/>
            <person name="Luo G."/>
            <person name="Guo H."/>
            <person name="Ma Y."/>
            <person name="Sun W."/>
        </authorList>
    </citation>
    <scope>NUCLEOTIDE SEQUENCE [LARGE SCALE GENOMIC DNA]</scope>
    <source>
        <strain evidence="2">cv. br00</strain>
    </source>
</reference>
<evidence type="ECO:0000313" key="1">
    <source>
        <dbReference type="EMBL" id="KAB5511265.1"/>
    </source>
</evidence>
<evidence type="ECO:0000313" key="2">
    <source>
        <dbReference type="Proteomes" id="UP000326939"/>
    </source>
</evidence>
<keyword evidence="2" id="KW-1185">Reference proteome</keyword>
<proteinExistence type="predicted"/>
<geneLocation type="mitochondrion" evidence="1"/>
<dbReference type="Proteomes" id="UP000326939">
    <property type="component" value="Mitochondrion MT"/>
</dbReference>
<accession>A0A5N5J0A3</accession>
<protein>
    <submittedName>
        <fullName evidence="1">Uncharacterized protein</fullName>
    </submittedName>
</protein>
<comment type="caution">
    <text evidence="1">The sequence shown here is derived from an EMBL/GenBank/DDBJ whole genome shotgun (WGS) entry which is preliminary data.</text>
</comment>
<name>A0A5N5J0A3_9ROSI</name>
<dbReference type="AlphaFoldDB" id="A0A5N5J0A3"/>
<gene>
    <name evidence="1" type="ORF">DKX38_030060</name>
</gene>
<dbReference type="EMBL" id="VDCV01000020">
    <property type="protein sequence ID" value="KAB5511265.1"/>
    <property type="molecule type" value="Genomic_DNA"/>
</dbReference>
<keyword evidence="1" id="KW-0496">Mitochondrion</keyword>
<organism evidence="1 2">
    <name type="scientific">Salix brachista</name>
    <dbReference type="NCBI Taxonomy" id="2182728"/>
    <lineage>
        <taxon>Eukaryota</taxon>
        <taxon>Viridiplantae</taxon>
        <taxon>Streptophyta</taxon>
        <taxon>Embryophyta</taxon>
        <taxon>Tracheophyta</taxon>
        <taxon>Spermatophyta</taxon>
        <taxon>Magnoliopsida</taxon>
        <taxon>eudicotyledons</taxon>
        <taxon>Gunneridae</taxon>
        <taxon>Pentapetalae</taxon>
        <taxon>rosids</taxon>
        <taxon>fabids</taxon>
        <taxon>Malpighiales</taxon>
        <taxon>Salicaceae</taxon>
        <taxon>Saliceae</taxon>
        <taxon>Salix</taxon>
    </lineage>
</organism>
<sequence>MDQLIADFVSRMGLALPVAILVAVRAGRMIHQMNSQNMETKVTDLTINVVKEKIVDQLSKELRVYRETTEDVNLPTGVNLQESLLLSLFTNRGGFGSLSLENEINVARESDVFIKVAWDDRTFSFLWRPHSREHDDVRRRLRRIKLVGGRLFETTSSRHRLKCPGAGACPSVGIG</sequence>